<dbReference type="SUPFAM" id="SSF140453">
    <property type="entry name" value="EsxAB dimer-like"/>
    <property type="match status" value="1"/>
</dbReference>
<gene>
    <name evidence="1" type="ORF">DFJ65_1730</name>
</gene>
<dbReference type="Gene3D" id="1.10.287.1060">
    <property type="entry name" value="ESAT-6-like"/>
    <property type="match status" value="1"/>
</dbReference>
<dbReference type="InterPro" id="IPR036689">
    <property type="entry name" value="ESAT-6-like_sf"/>
</dbReference>
<keyword evidence="2" id="KW-1185">Reference proteome</keyword>
<accession>A0A3D9UVS0</accession>
<dbReference type="RefSeq" id="WP_115922660.1">
    <property type="nucleotide sequence ID" value="NZ_QTUA01000001.1"/>
</dbReference>
<sequence>MTTPITGDPTALRRAAGSIEAAAADLATHRGDSRRVRHAALAQWDGSASMAFGGTMATYGMDVDRNASALRALAGAVRTFADDLERHQGEDRTLRKQLLGADHHVRVLRREQRIAANPVTAAQTDNDLRDALSRMRATRNAHDALWTRHRRSLVTFRAALDRTHPPERLWHEGARRIGLAKTTVTALGKGKAVVTVLRLERKPVLTEKQATKHAAASRKLQRGILGGLADKKWVNKLSGGAVEKGLALAGPAANLYFLYESVKPGWKDLRTGGGYTGWRDVGTRVAGIAQMSGVVLVRFPYTRVAGATAIGAWIVWKSANSIHDNDDWINKELPKVINDQIDQNVPAAPALRAAARKVGSLGPYYGRAEIDPALRRRIAELPPPQPAPYNPVFHPDIRGFTRSMQYGPPAPMSPWVHERRRQVVTP</sequence>
<protein>
    <submittedName>
        <fullName evidence="1">Uncharacterized protein</fullName>
    </submittedName>
</protein>
<comment type="caution">
    <text evidence="1">The sequence shown here is derived from an EMBL/GenBank/DDBJ whole genome shotgun (WGS) entry which is preliminary data.</text>
</comment>
<evidence type="ECO:0000313" key="2">
    <source>
        <dbReference type="Proteomes" id="UP000256253"/>
    </source>
</evidence>
<dbReference type="Proteomes" id="UP000256253">
    <property type="component" value="Unassembled WGS sequence"/>
</dbReference>
<organism evidence="1 2">
    <name type="scientific">Calidifontibacter indicus</name>
    <dbReference type="NCBI Taxonomy" id="419650"/>
    <lineage>
        <taxon>Bacteria</taxon>
        <taxon>Bacillati</taxon>
        <taxon>Actinomycetota</taxon>
        <taxon>Actinomycetes</taxon>
        <taxon>Micrococcales</taxon>
        <taxon>Dermacoccaceae</taxon>
        <taxon>Calidifontibacter</taxon>
    </lineage>
</organism>
<dbReference type="AlphaFoldDB" id="A0A3D9UVS0"/>
<name>A0A3D9UVS0_9MICO</name>
<dbReference type="OrthoDB" id="3729127at2"/>
<dbReference type="EMBL" id="QTUA01000001">
    <property type="protein sequence ID" value="REF30715.1"/>
    <property type="molecule type" value="Genomic_DNA"/>
</dbReference>
<evidence type="ECO:0000313" key="1">
    <source>
        <dbReference type="EMBL" id="REF30715.1"/>
    </source>
</evidence>
<reference evidence="1 2" key="1">
    <citation type="submission" date="2018-08" db="EMBL/GenBank/DDBJ databases">
        <title>Sequencing the genomes of 1000 actinobacteria strains.</title>
        <authorList>
            <person name="Klenk H.-P."/>
        </authorList>
    </citation>
    <scope>NUCLEOTIDE SEQUENCE [LARGE SCALE GENOMIC DNA]</scope>
    <source>
        <strain evidence="1 2">DSM 22967</strain>
    </source>
</reference>
<proteinExistence type="predicted"/>